<organism evidence="2 3">
    <name type="scientific">Fraxinus pennsylvanica</name>
    <dbReference type="NCBI Taxonomy" id="56036"/>
    <lineage>
        <taxon>Eukaryota</taxon>
        <taxon>Viridiplantae</taxon>
        <taxon>Streptophyta</taxon>
        <taxon>Embryophyta</taxon>
        <taxon>Tracheophyta</taxon>
        <taxon>Spermatophyta</taxon>
        <taxon>Magnoliopsida</taxon>
        <taxon>eudicotyledons</taxon>
        <taxon>Gunneridae</taxon>
        <taxon>Pentapetalae</taxon>
        <taxon>asterids</taxon>
        <taxon>lamiids</taxon>
        <taxon>Lamiales</taxon>
        <taxon>Oleaceae</taxon>
        <taxon>Oleeae</taxon>
        <taxon>Fraxinus</taxon>
    </lineage>
</organism>
<dbReference type="AlphaFoldDB" id="A0AAD2E6C6"/>
<dbReference type="Proteomes" id="UP000834106">
    <property type="component" value="Chromosome 16"/>
</dbReference>
<reference evidence="2" key="1">
    <citation type="submission" date="2023-05" db="EMBL/GenBank/DDBJ databases">
        <authorList>
            <person name="Huff M."/>
        </authorList>
    </citation>
    <scope>NUCLEOTIDE SEQUENCE</scope>
</reference>
<dbReference type="EMBL" id="OU503051">
    <property type="protein sequence ID" value="CAI9778899.1"/>
    <property type="molecule type" value="Genomic_DNA"/>
</dbReference>
<feature type="compositionally biased region" description="Gly residues" evidence="1">
    <location>
        <begin position="126"/>
        <end position="135"/>
    </location>
</feature>
<protein>
    <submittedName>
        <fullName evidence="2">Uncharacterized protein</fullName>
    </submittedName>
</protein>
<gene>
    <name evidence="2" type="ORF">FPE_LOCUS26329</name>
</gene>
<evidence type="ECO:0000313" key="3">
    <source>
        <dbReference type="Proteomes" id="UP000834106"/>
    </source>
</evidence>
<proteinExistence type="predicted"/>
<sequence>MSSFFLPDINDPLLADPHTTGTPSSPYTTSDHRLPTRPSETPPTSPFGGQIWGFKVQGYIDGKNNRRLDDCLRYCNVAGKKALEGTHLGGDRLEKVHVNPRKLLKVDATLDYDYAGPNPKHDSRGRSGGNGGKNP</sequence>
<accession>A0AAD2E6C6</accession>
<feature type="compositionally biased region" description="Low complexity" evidence="1">
    <location>
        <begin position="17"/>
        <end position="29"/>
    </location>
</feature>
<name>A0AAD2E6C6_9LAMI</name>
<dbReference type="PANTHER" id="PTHR34467">
    <property type="entry name" value="TRANSMEMBRANE PROTEIN"/>
    <property type="match status" value="1"/>
</dbReference>
<feature type="region of interest" description="Disordered" evidence="1">
    <location>
        <begin position="112"/>
        <end position="135"/>
    </location>
</feature>
<dbReference type="PANTHER" id="PTHR34467:SF1">
    <property type="entry name" value="OS05G0542300 PROTEIN"/>
    <property type="match status" value="1"/>
</dbReference>
<evidence type="ECO:0000256" key="1">
    <source>
        <dbReference type="SAM" id="MobiDB-lite"/>
    </source>
</evidence>
<evidence type="ECO:0000313" key="2">
    <source>
        <dbReference type="EMBL" id="CAI9778899.1"/>
    </source>
</evidence>
<keyword evidence="3" id="KW-1185">Reference proteome</keyword>
<feature type="region of interest" description="Disordered" evidence="1">
    <location>
        <begin position="1"/>
        <end position="49"/>
    </location>
</feature>